<evidence type="ECO:0000256" key="3">
    <source>
        <dbReference type="SAM" id="MobiDB-lite"/>
    </source>
</evidence>
<evidence type="ECO:0000256" key="2">
    <source>
        <dbReference type="SAM" id="Coils"/>
    </source>
</evidence>
<evidence type="ECO:0000313" key="5">
    <source>
        <dbReference type="EMBL" id="RKU40600.1"/>
    </source>
</evidence>
<dbReference type="OrthoDB" id="10258062at2759"/>
<name>A0A420XYJ7_9PEZI</name>
<reference evidence="5 6" key="1">
    <citation type="submission" date="2018-08" db="EMBL/GenBank/DDBJ databases">
        <title>Draft genome of the lignicolous fungus Coniochaeta pulveracea.</title>
        <authorList>
            <person name="Borstlap C.J."/>
            <person name="De Witt R.N."/>
            <person name="Botha A."/>
            <person name="Volschenk H."/>
        </authorList>
    </citation>
    <scope>NUCLEOTIDE SEQUENCE [LARGE SCALE GENOMIC DNA]</scope>
    <source>
        <strain evidence="5 6">CAB683</strain>
    </source>
</reference>
<evidence type="ECO:0000259" key="4">
    <source>
        <dbReference type="Pfam" id="PF10193"/>
    </source>
</evidence>
<feature type="compositionally biased region" description="Acidic residues" evidence="3">
    <location>
        <begin position="586"/>
        <end position="595"/>
    </location>
</feature>
<feature type="region of interest" description="Disordered" evidence="3">
    <location>
        <begin position="524"/>
        <end position="596"/>
    </location>
</feature>
<feature type="compositionally biased region" description="Polar residues" evidence="3">
    <location>
        <begin position="807"/>
        <end position="818"/>
    </location>
</feature>
<gene>
    <name evidence="5" type="primary">TEL2</name>
    <name evidence="5" type="ORF">DL546_000870</name>
</gene>
<dbReference type="EMBL" id="QVQW01000097">
    <property type="protein sequence ID" value="RKU40600.1"/>
    <property type="molecule type" value="Genomic_DNA"/>
</dbReference>
<dbReference type="Proteomes" id="UP000275385">
    <property type="component" value="Unassembled WGS sequence"/>
</dbReference>
<dbReference type="GO" id="GO:0042162">
    <property type="term" value="F:telomeric DNA binding"/>
    <property type="evidence" value="ECO:0007669"/>
    <property type="project" value="TreeGrafter"/>
</dbReference>
<feature type="coiled-coil region" evidence="2">
    <location>
        <begin position="135"/>
        <end position="162"/>
    </location>
</feature>
<sequence length="1008" mass="110471">MDDFLKPVSVRRTGGPLLQKVSATTTNGKPVHITSARQPFPPASPEEAFEILRNEPSYEALVAVLRWLSLERLQQGAFNIGRPSPTGSQIIQVLVTEIAPNYWDIFREDASEEKKGKKSTTLQLLLGSLQSIPGVNAALLRLRALTQEAKSEKKDVKRHDLNINLRIALDMLKDILDGADAVETIWKASNLGSKNPTQRRPLEQEFVTLLGSGRLVSWVAEAEDVIRLTSGTKRGSDSCWVSDGAEYARWIGRNVALWIGHGPSPEDAKLCSQLLARSLRLGYTDIVVRILVVKAEGSQHVKGGMLGPLLKDMSALDQRKIIFSLLKHFAEAHLNKLDRCETKQSQDIIAGVVTILGDIVEIGEGQVAHLVSWLTSSSGAGLGDGVGIRRAVVAVVAQQRDALIDTLEKMIAQFGDALYIKHSPLLQQEAHTQALLLCAGYVHRLAPTKLVMMTRYGAWLNAISNRLSASQERARFLGMVVGEAITGLHEKGDKKLDFHQEETNGDEGLWYKGLVCVEDKPGSLEALRPKTSSPEVQPKTVKKAPQSIKPQHKGPVRAPTQGFIIEEVDDDEDEDDDLIPYAKPDTDEEDSDDDATLVQKNKPKAPVYIRDLIRYLRDSDNYDHQKLALSTAPTLIRRKGNFGTEVKEHAEELASLLIGLQDKFEIEDFYNLRLQGMIALVVTQPEMMGQWFAKTFFDGDYSASQRGAILAVLGIGAREIAGFETSEYTAATSFPSKTLSDKMERLYMGSQSRDQLLASSNLKALPPNALDTMAQSLTTSFLAPLAAEAADKTTGPDVLKLSTFTSRLEQQQNSSDSPNVKRKQTSNKPRIRAIPNTTAQILYASFFEPLAARFQAALRSSSARTRAVVTSQPHLLATYIRTLGIVAHAAGPGTLALPAMTAELWRLLLRARGASGGDVGVVRAILFALLALLEVNEGRMRDICAEMGSEVVETMEWVSVIFDGTRGDDGGQGEEGEIKMLAAAVLIRLRDGVEKYRALLVGDMIGLQ</sequence>
<dbReference type="GO" id="GO:0051879">
    <property type="term" value="F:Hsp90 protein binding"/>
    <property type="evidence" value="ECO:0007669"/>
    <property type="project" value="TreeGrafter"/>
</dbReference>
<dbReference type="InterPro" id="IPR051970">
    <property type="entry name" value="TEL2_Regulation"/>
</dbReference>
<comment type="caution">
    <text evidence="5">The sequence shown here is derived from an EMBL/GenBank/DDBJ whole genome shotgun (WGS) entry which is preliminary data.</text>
</comment>
<dbReference type="Gene3D" id="1.25.40.720">
    <property type="entry name" value="Telomere length regulation protein 2, C-terminal domain"/>
    <property type="match status" value="2"/>
</dbReference>
<keyword evidence="6" id="KW-1185">Reference proteome</keyword>
<protein>
    <submittedName>
        <fullName evidence="5">Telomere binding protein</fullName>
    </submittedName>
</protein>
<dbReference type="PANTHER" id="PTHR15830">
    <property type="entry name" value="TELOMERE LENGTH REGULATION PROTEIN TEL2 FAMILY MEMBER"/>
    <property type="match status" value="1"/>
</dbReference>
<dbReference type="AlphaFoldDB" id="A0A420XYJ7"/>
<dbReference type="PANTHER" id="PTHR15830:SF10">
    <property type="entry name" value="TELOMERE LENGTH REGULATION PROTEIN TEL2 HOMOLOG"/>
    <property type="match status" value="1"/>
</dbReference>
<dbReference type="GO" id="GO:0051083">
    <property type="term" value="P:'de novo' cotranslational protein folding"/>
    <property type="evidence" value="ECO:0007669"/>
    <property type="project" value="TreeGrafter"/>
</dbReference>
<dbReference type="FunFam" id="1.25.40.720:FF:000004">
    <property type="entry name" value="WGS project CABT00000000 data, contig 2.6"/>
    <property type="match status" value="1"/>
</dbReference>
<dbReference type="GO" id="GO:0005829">
    <property type="term" value="C:cytosol"/>
    <property type="evidence" value="ECO:0007669"/>
    <property type="project" value="TreeGrafter"/>
</dbReference>
<feature type="region of interest" description="Disordered" evidence="3">
    <location>
        <begin position="807"/>
        <end position="829"/>
    </location>
</feature>
<comment type="similarity">
    <text evidence="1">Belongs to the TEL2 family.</text>
</comment>
<proteinExistence type="inferred from homology"/>
<organism evidence="5 6">
    <name type="scientific">Coniochaeta pulveracea</name>
    <dbReference type="NCBI Taxonomy" id="177199"/>
    <lineage>
        <taxon>Eukaryota</taxon>
        <taxon>Fungi</taxon>
        <taxon>Dikarya</taxon>
        <taxon>Ascomycota</taxon>
        <taxon>Pezizomycotina</taxon>
        <taxon>Sordariomycetes</taxon>
        <taxon>Sordariomycetidae</taxon>
        <taxon>Coniochaetales</taxon>
        <taxon>Coniochaetaceae</taxon>
        <taxon>Coniochaeta</taxon>
    </lineage>
</organism>
<dbReference type="STRING" id="177199.A0A420XYJ7"/>
<keyword evidence="2" id="KW-0175">Coiled coil</keyword>
<evidence type="ECO:0000313" key="6">
    <source>
        <dbReference type="Proteomes" id="UP000275385"/>
    </source>
</evidence>
<feature type="compositionally biased region" description="Acidic residues" evidence="3">
    <location>
        <begin position="566"/>
        <end position="578"/>
    </location>
</feature>
<dbReference type="InterPro" id="IPR019337">
    <property type="entry name" value="Telomere_length_regulation_dom"/>
</dbReference>
<evidence type="ECO:0000256" key="1">
    <source>
        <dbReference type="ARBA" id="ARBA00006133"/>
    </source>
</evidence>
<dbReference type="Pfam" id="PF10193">
    <property type="entry name" value="Telomere_reg-2"/>
    <property type="match status" value="1"/>
</dbReference>
<feature type="domain" description="Telomere length regulation protein conserved" evidence="4">
    <location>
        <begin position="606"/>
        <end position="717"/>
    </location>
</feature>
<feature type="compositionally biased region" description="Basic residues" evidence="3">
    <location>
        <begin position="820"/>
        <end position="829"/>
    </location>
</feature>
<accession>A0A420XYJ7</accession>
<dbReference type="InterPro" id="IPR038528">
    <property type="entry name" value="TEL2_C_sf"/>
</dbReference>